<feature type="signal peptide" evidence="1">
    <location>
        <begin position="1"/>
        <end position="26"/>
    </location>
</feature>
<comment type="caution">
    <text evidence="3">The sequence shown here is derived from an EMBL/GenBank/DDBJ whole genome shotgun (WGS) entry which is preliminary data.</text>
</comment>
<reference evidence="3 4" key="1">
    <citation type="journal article" date="2018" name="Syst. Appl. Microbiol.">
        <title>Pseudomonas gallaeciensis sp. nov., isolated from crude-oil-contaminated intertidal sand samples after the Prestige oil spill.</title>
        <authorList>
            <person name="Mulet M."/>
            <person name="Sanchez D."/>
            <person name="Rodriguez A.C."/>
            <person name="Nogales B."/>
            <person name="Bosch R."/>
            <person name="Busquets A."/>
            <person name="Gomila M."/>
            <person name="Lalucat J."/>
            <person name="Garcia-Valdes E."/>
        </authorList>
    </citation>
    <scope>NUCLEOTIDE SEQUENCE [LARGE SCALE GENOMIC DNA]</scope>
    <source>
        <strain evidence="3 4">V113</strain>
    </source>
</reference>
<keyword evidence="1" id="KW-0732">Signal</keyword>
<dbReference type="Pfam" id="PF11008">
    <property type="entry name" value="DUF2846"/>
    <property type="match status" value="1"/>
</dbReference>
<feature type="domain" description="DUF2846" evidence="2">
    <location>
        <begin position="35"/>
        <end position="115"/>
    </location>
</feature>
<dbReference type="Proteomes" id="UP000265411">
    <property type="component" value="Unassembled WGS sequence"/>
</dbReference>
<evidence type="ECO:0000313" key="3">
    <source>
        <dbReference type="EMBL" id="RGP55203.1"/>
    </source>
</evidence>
<keyword evidence="4" id="KW-1185">Reference proteome</keyword>
<feature type="chain" id="PRO_5017182442" description="DUF2846 domain-containing protein" evidence="1">
    <location>
        <begin position="27"/>
        <end position="141"/>
    </location>
</feature>
<dbReference type="PROSITE" id="PS51257">
    <property type="entry name" value="PROKAR_LIPOPROTEIN"/>
    <property type="match status" value="1"/>
</dbReference>
<name>A0A395R543_9PSED</name>
<evidence type="ECO:0000256" key="1">
    <source>
        <dbReference type="SAM" id="SignalP"/>
    </source>
</evidence>
<gene>
    <name evidence="3" type="ORF">ASB58_09025</name>
</gene>
<evidence type="ECO:0000313" key="4">
    <source>
        <dbReference type="Proteomes" id="UP000265411"/>
    </source>
</evidence>
<accession>A0A395R543</accession>
<dbReference type="RefSeq" id="WP_118130198.1">
    <property type="nucleotide sequence ID" value="NZ_LMAZ01000002.1"/>
</dbReference>
<dbReference type="OrthoDB" id="8859745at2"/>
<dbReference type="InterPro" id="IPR022548">
    <property type="entry name" value="DUF2846"/>
</dbReference>
<dbReference type="EMBL" id="LMAZ01000002">
    <property type="protein sequence ID" value="RGP55203.1"/>
    <property type="molecule type" value="Genomic_DNA"/>
</dbReference>
<organism evidence="3 4">
    <name type="scientific">Pseudomonas abyssi</name>
    <dbReference type="NCBI Taxonomy" id="170540"/>
    <lineage>
        <taxon>Bacteria</taxon>
        <taxon>Pseudomonadati</taxon>
        <taxon>Pseudomonadota</taxon>
        <taxon>Gammaproteobacteria</taxon>
        <taxon>Pseudomonadales</taxon>
        <taxon>Pseudomonadaceae</taxon>
        <taxon>Pseudomonas</taxon>
    </lineage>
</organism>
<proteinExistence type="predicted"/>
<protein>
    <recommendedName>
        <fullName evidence="2">DUF2846 domain-containing protein</fullName>
    </recommendedName>
</protein>
<evidence type="ECO:0000259" key="2">
    <source>
        <dbReference type="Pfam" id="PF11008"/>
    </source>
</evidence>
<dbReference type="AlphaFoldDB" id="A0A395R543"/>
<sequence length="141" mass="15295">MVWKVPVLALAITLLAGCSTVSPVCSVPTASGPQAANLVIYRPGAMVGVLYATPMSIDHCRINDLDDDAYVVYRLPPGMHRIAAEKRALELGSGAQVEALFEAGKTYYLRQHVNLVAGLAIVDRERALSEMPRLEVLFDEN</sequence>